<evidence type="ECO:0000256" key="2">
    <source>
        <dbReference type="SAM" id="SignalP"/>
    </source>
</evidence>
<dbReference type="PANTHER" id="PTHR21063">
    <property type="entry name" value="LFA-3"/>
    <property type="match status" value="1"/>
</dbReference>
<organism evidence="4 5">
    <name type="scientific">Cyprinus carpio</name>
    <name type="common">Common carp</name>
    <dbReference type="NCBI Taxonomy" id="7962"/>
    <lineage>
        <taxon>Eukaryota</taxon>
        <taxon>Metazoa</taxon>
        <taxon>Chordata</taxon>
        <taxon>Craniata</taxon>
        <taxon>Vertebrata</taxon>
        <taxon>Euteleostomi</taxon>
        <taxon>Actinopterygii</taxon>
        <taxon>Neopterygii</taxon>
        <taxon>Teleostei</taxon>
        <taxon>Ostariophysi</taxon>
        <taxon>Cypriniformes</taxon>
        <taxon>Cyprinidae</taxon>
        <taxon>Cyprininae</taxon>
        <taxon>Cyprinus</taxon>
    </lineage>
</organism>
<dbReference type="InterPro" id="IPR036179">
    <property type="entry name" value="Ig-like_dom_sf"/>
</dbReference>
<keyword evidence="1" id="KW-0812">Transmembrane</keyword>
<feature type="chain" id="PRO_5034709553" description="Immunoglobulin domain-containing protein" evidence="2">
    <location>
        <begin position="19"/>
        <end position="202"/>
    </location>
</feature>
<evidence type="ECO:0000256" key="1">
    <source>
        <dbReference type="SAM" id="Phobius"/>
    </source>
</evidence>
<dbReference type="InterPro" id="IPR013783">
    <property type="entry name" value="Ig-like_fold"/>
</dbReference>
<evidence type="ECO:0000259" key="3">
    <source>
        <dbReference type="SMART" id="SM00409"/>
    </source>
</evidence>
<reference evidence="4" key="2">
    <citation type="submission" date="2025-09" db="UniProtKB">
        <authorList>
            <consortium name="Ensembl"/>
        </authorList>
    </citation>
    <scope>IDENTIFICATION</scope>
</reference>
<proteinExistence type="predicted"/>
<evidence type="ECO:0000313" key="5">
    <source>
        <dbReference type="Proteomes" id="UP000694427"/>
    </source>
</evidence>
<feature type="transmembrane region" description="Helical" evidence="1">
    <location>
        <begin position="171"/>
        <end position="193"/>
    </location>
</feature>
<dbReference type="Pfam" id="PF07686">
    <property type="entry name" value="V-set"/>
    <property type="match status" value="1"/>
</dbReference>
<protein>
    <recommendedName>
        <fullName evidence="3">Immunoglobulin domain-containing protein</fullName>
    </recommendedName>
</protein>
<keyword evidence="5" id="KW-1185">Reference proteome</keyword>
<dbReference type="InterPro" id="IPR013106">
    <property type="entry name" value="Ig_V-set"/>
</dbReference>
<accession>A0A8C1KKD7</accession>
<dbReference type="SUPFAM" id="SSF48726">
    <property type="entry name" value="Immunoglobulin"/>
    <property type="match status" value="1"/>
</dbReference>
<sequence length="202" mass="22245">MVHMFVLFCLWHLVGMYGGTDEVTKVSVTEGESVTLNIKVTEIMDDHLILWRFGTKNTLIVKINVMADRVTIYDDDADGRFRDRLKVDHQTGSLTITNITKKHAGLYKLQSNSVSKSFSLAVYARLPVLAISSNSPSSSSSSSSECEQLNFTELCQAYAEVRVQCCDTVEAVIRLVVTALMGVAAAAAVVVLINDIRSYKNS</sequence>
<keyword evidence="2" id="KW-0732">Signal</keyword>
<keyword evidence="1" id="KW-1133">Transmembrane helix</keyword>
<dbReference type="Ensembl" id="ENSCCRT00010053173.1">
    <property type="protein sequence ID" value="ENSCCRP00010048514.1"/>
    <property type="gene ID" value="ENSCCRG00010020525.1"/>
</dbReference>
<feature type="domain" description="Immunoglobulin" evidence="3">
    <location>
        <begin position="23"/>
        <end position="123"/>
    </location>
</feature>
<feature type="signal peptide" evidence="2">
    <location>
        <begin position="1"/>
        <end position="18"/>
    </location>
</feature>
<dbReference type="Proteomes" id="UP000694427">
    <property type="component" value="Unplaced"/>
</dbReference>
<dbReference type="Gene3D" id="2.60.40.10">
    <property type="entry name" value="Immunoglobulins"/>
    <property type="match status" value="1"/>
</dbReference>
<dbReference type="SMART" id="SM00409">
    <property type="entry name" value="IG"/>
    <property type="match status" value="1"/>
</dbReference>
<reference evidence="4" key="1">
    <citation type="submission" date="2025-08" db="UniProtKB">
        <authorList>
            <consortium name="Ensembl"/>
        </authorList>
    </citation>
    <scope>IDENTIFICATION</scope>
</reference>
<dbReference type="PANTHER" id="PTHR21063:SF4">
    <property type="entry name" value="CD48 ANTIGEN-RELATED"/>
    <property type="match status" value="1"/>
</dbReference>
<dbReference type="InterPro" id="IPR003599">
    <property type="entry name" value="Ig_sub"/>
</dbReference>
<keyword evidence="1" id="KW-0472">Membrane</keyword>
<name>A0A8C1KKD7_CYPCA</name>
<dbReference type="FunFam" id="2.60.40.10:FF:002431">
    <property type="entry name" value="Si:ch211-222k6.3"/>
    <property type="match status" value="1"/>
</dbReference>
<dbReference type="AlphaFoldDB" id="A0A8C1KKD7"/>
<evidence type="ECO:0000313" key="4">
    <source>
        <dbReference type="Ensembl" id="ENSCCRP00010048514.1"/>
    </source>
</evidence>